<protein>
    <submittedName>
        <fullName evidence="2">Uncharacterized protein</fullName>
    </submittedName>
</protein>
<evidence type="ECO:0000256" key="1">
    <source>
        <dbReference type="SAM" id="MobiDB-lite"/>
    </source>
</evidence>
<evidence type="ECO:0000313" key="2">
    <source>
        <dbReference type="EMBL" id="CAF0797791.1"/>
    </source>
</evidence>
<evidence type="ECO:0000313" key="3">
    <source>
        <dbReference type="Proteomes" id="UP000663879"/>
    </source>
</evidence>
<reference evidence="2" key="1">
    <citation type="submission" date="2021-02" db="EMBL/GenBank/DDBJ databases">
        <authorList>
            <person name="Nowell W R."/>
        </authorList>
    </citation>
    <scope>NUCLEOTIDE SEQUENCE</scope>
    <source>
        <strain evidence="2">Ploen Becks lab</strain>
    </source>
</reference>
<accession>A0A813SDG2</accession>
<organism evidence="2 3">
    <name type="scientific">Brachionus calyciflorus</name>
    <dbReference type="NCBI Taxonomy" id="104777"/>
    <lineage>
        <taxon>Eukaryota</taxon>
        <taxon>Metazoa</taxon>
        <taxon>Spiralia</taxon>
        <taxon>Gnathifera</taxon>
        <taxon>Rotifera</taxon>
        <taxon>Eurotatoria</taxon>
        <taxon>Monogononta</taxon>
        <taxon>Pseudotrocha</taxon>
        <taxon>Ploima</taxon>
        <taxon>Brachionidae</taxon>
        <taxon>Brachionus</taxon>
    </lineage>
</organism>
<keyword evidence="3" id="KW-1185">Reference proteome</keyword>
<dbReference type="EMBL" id="CAJNOC010000737">
    <property type="protein sequence ID" value="CAF0797791.1"/>
    <property type="molecule type" value="Genomic_DNA"/>
</dbReference>
<comment type="caution">
    <text evidence="2">The sequence shown here is derived from an EMBL/GenBank/DDBJ whole genome shotgun (WGS) entry which is preliminary data.</text>
</comment>
<dbReference type="AlphaFoldDB" id="A0A813SDG2"/>
<proteinExistence type="predicted"/>
<sequence>MYSYPKKLWRKIDLDSNKQRRNSDTALLASIANFSDNNIKNKNNIPSNNKELSKLISNKKETLSDLKIESTTSFNNLPQSNSFLIDDSTDGINKRHSVVVDFSTNSMNTNDNFLKVNDKFLPKRHSFCVFKSISISSQDLNDNLESLSASASSNLLSGNDSFYGNDRKTENTLQVPQLDLQPRVSIRLKSNIPTRKNNLAERKDSGRRYKSAPNTRRNQITSTIYSTFPQEKNFLSKPIVNYCKNCEKKKADRKHCFQYIK</sequence>
<feature type="region of interest" description="Disordered" evidence="1">
    <location>
        <begin position="192"/>
        <end position="216"/>
    </location>
</feature>
<dbReference type="Proteomes" id="UP000663879">
    <property type="component" value="Unassembled WGS sequence"/>
</dbReference>
<gene>
    <name evidence="2" type="ORF">OXX778_LOCUS6305</name>
</gene>
<name>A0A813SDG2_9BILA</name>
<feature type="compositionally biased region" description="Basic and acidic residues" evidence="1">
    <location>
        <begin position="198"/>
        <end position="207"/>
    </location>
</feature>